<keyword evidence="2" id="KW-0812">Transmembrane</keyword>
<name>A0A6S6PFZ6_ACEAC</name>
<feature type="region of interest" description="Disordered" evidence="1">
    <location>
        <begin position="1"/>
        <end position="21"/>
    </location>
</feature>
<dbReference type="AlphaFoldDB" id="A0A6S6PFZ6"/>
<sequence>MEPVSTRLDDERESTNIEDLCGSGGRGRMPLRIGGVGGVVLILGALYFGVDPWKTARPYRRLHQPMTL</sequence>
<evidence type="ECO:0000313" key="3">
    <source>
        <dbReference type="EMBL" id="BCI66209.1"/>
    </source>
</evidence>
<proteinExistence type="predicted"/>
<evidence type="ECO:0000256" key="1">
    <source>
        <dbReference type="SAM" id="MobiDB-lite"/>
    </source>
</evidence>
<protein>
    <submittedName>
        <fullName evidence="3">Uncharacterized protein</fullName>
    </submittedName>
</protein>
<gene>
    <name evidence="3" type="ORF">AAJCM20276_08330</name>
</gene>
<organism evidence="3 4">
    <name type="scientific">Acetobacter aceti</name>
    <dbReference type="NCBI Taxonomy" id="435"/>
    <lineage>
        <taxon>Bacteria</taxon>
        <taxon>Pseudomonadati</taxon>
        <taxon>Pseudomonadota</taxon>
        <taxon>Alphaproteobacteria</taxon>
        <taxon>Acetobacterales</taxon>
        <taxon>Acetobacteraceae</taxon>
        <taxon>Acetobacter</taxon>
        <taxon>Acetobacter subgen. Acetobacter</taxon>
    </lineage>
</organism>
<accession>A0A6S6PFZ6</accession>
<evidence type="ECO:0000256" key="2">
    <source>
        <dbReference type="SAM" id="Phobius"/>
    </source>
</evidence>
<dbReference type="Proteomes" id="UP000515220">
    <property type="component" value="Chromosome"/>
</dbReference>
<feature type="transmembrane region" description="Helical" evidence="2">
    <location>
        <begin position="33"/>
        <end position="50"/>
    </location>
</feature>
<dbReference type="RefSeq" id="WP_232091836.1">
    <property type="nucleotide sequence ID" value="NZ_AP023326.1"/>
</dbReference>
<reference evidence="3 4" key="1">
    <citation type="submission" date="2020-07" db="EMBL/GenBank/DDBJ databases">
        <title>Complete Genome Sequence of an acetic acid bacterium, Acetobacter aceti JCM20276.</title>
        <authorList>
            <person name="Hirose Y."/>
            <person name="Mihara H."/>
        </authorList>
    </citation>
    <scope>NUCLEOTIDE SEQUENCE [LARGE SCALE GENOMIC DNA]</scope>
    <source>
        <strain evidence="3 4">JCM20276</strain>
    </source>
</reference>
<keyword evidence="2" id="KW-0472">Membrane</keyword>
<dbReference type="EMBL" id="AP023326">
    <property type="protein sequence ID" value="BCI66209.1"/>
    <property type="molecule type" value="Genomic_DNA"/>
</dbReference>
<evidence type="ECO:0000313" key="4">
    <source>
        <dbReference type="Proteomes" id="UP000515220"/>
    </source>
</evidence>
<keyword evidence="2" id="KW-1133">Transmembrane helix</keyword>